<reference evidence="2 3" key="1">
    <citation type="submission" date="2018-06" db="EMBL/GenBank/DDBJ databases">
        <title>Genomic Encyclopedia of Type Strains, Phase IV (KMG-IV): sequencing the most valuable type-strain genomes for metagenomic binning, comparative biology and taxonomic classification.</title>
        <authorList>
            <person name="Goeker M."/>
        </authorList>
    </citation>
    <scope>NUCLEOTIDE SEQUENCE [LARGE SCALE GENOMIC DNA]</scope>
    <source>
        <strain evidence="2 3">DSM 18048</strain>
    </source>
</reference>
<dbReference type="EMBL" id="QJSX01000002">
    <property type="protein sequence ID" value="PYE55652.1"/>
    <property type="molecule type" value="Genomic_DNA"/>
</dbReference>
<accession>A0A318SAR3</accession>
<keyword evidence="1" id="KW-0732">Signal</keyword>
<name>A0A318SAR3_9DEIO</name>
<protein>
    <submittedName>
        <fullName evidence="2">Uncharacterized protein</fullName>
    </submittedName>
</protein>
<evidence type="ECO:0000313" key="3">
    <source>
        <dbReference type="Proteomes" id="UP000248326"/>
    </source>
</evidence>
<feature type="signal peptide" evidence="1">
    <location>
        <begin position="1"/>
        <end position="19"/>
    </location>
</feature>
<sequence>MKGSLAVLALLALSPLASAQRASVGDFTLFNWKGNVFSNEGVFNIDPLIAFTDGLNNAASSMILSCQDNQLAVAFDPVTYLGPGTYEMSWKFDDQEATSFTFALSFGGTWAYVPPSMVTAFLGQAGSFQQVKFQVNNSRGQAFTDTFKLGSITEAAKQLKCK</sequence>
<keyword evidence="3" id="KW-1185">Reference proteome</keyword>
<evidence type="ECO:0000313" key="2">
    <source>
        <dbReference type="EMBL" id="PYE55652.1"/>
    </source>
</evidence>
<organism evidence="2 3">
    <name type="scientific">Deinococcus yavapaiensis KR-236</name>
    <dbReference type="NCBI Taxonomy" id="694435"/>
    <lineage>
        <taxon>Bacteria</taxon>
        <taxon>Thermotogati</taxon>
        <taxon>Deinococcota</taxon>
        <taxon>Deinococci</taxon>
        <taxon>Deinococcales</taxon>
        <taxon>Deinococcaceae</taxon>
        <taxon>Deinococcus</taxon>
    </lineage>
</organism>
<evidence type="ECO:0000256" key="1">
    <source>
        <dbReference type="SAM" id="SignalP"/>
    </source>
</evidence>
<proteinExistence type="predicted"/>
<feature type="chain" id="PRO_5016301011" evidence="1">
    <location>
        <begin position="20"/>
        <end position="162"/>
    </location>
</feature>
<dbReference type="AlphaFoldDB" id="A0A318SAR3"/>
<gene>
    <name evidence="2" type="ORF">DES52_10215</name>
</gene>
<dbReference type="Proteomes" id="UP000248326">
    <property type="component" value="Unassembled WGS sequence"/>
</dbReference>
<dbReference type="RefSeq" id="WP_110885222.1">
    <property type="nucleotide sequence ID" value="NZ_QJSX01000002.1"/>
</dbReference>
<comment type="caution">
    <text evidence="2">The sequence shown here is derived from an EMBL/GenBank/DDBJ whole genome shotgun (WGS) entry which is preliminary data.</text>
</comment>